<dbReference type="PROSITE" id="PS51444">
    <property type="entry name" value="FH2"/>
    <property type="match status" value="1"/>
</dbReference>
<dbReference type="Gene3D" id="1.20.58.2220">
    <property type="entry name" value="Formin, FH2 domain"/>
    <property type="match status" value="1"/>
</dbReference>
<keyword evidence="1" id="KW-0539">Nucleus</keyword>
<dbReference type="GO" id="GO:0051015">
    <property type="term" value="F:actin filament binding"/>
    <property type="evidence" value="ECO:0007669"/>
    <property type="project" value="TreeGrafter"/>
</dbReference>
<feature type="region of interest" description="Disordered" evidence="3">
    <location>
        <begin position="1"/>
        <end position="23"/>
    </location>
</feature>
<dbReference type="GO" id="GO:0016477">
    <property type="term" value="P:cell migration"/>
    <property type="evidence" value="ECO:0007669"/>
    <property type="project" value="TreeGrafter"/>
</dbReference>
<dbReference type="GO" id="GO:0003700">
    <property type="term" value="F:DNA-binding transcription factor activity"/>
    <property type="evidence" value="ECO:0007669"/>
    <property type="project" value="InterPro"/>
</dbReference>
<evidence type="ECO:0000256" key="2">
    <source>
        <dbReference type="ARBA" id="ARBA00023449"/>
    </source>
</evidence>
<dbReference type="GO" id="GO:0005829">
    <property type="term" value="C:cytosol"/>
    <property type="evidence" value="ECO:0007669"/>
    <property type="project" value="TreeGrafter"/>
</dbReference>
<feature type="compositionally biased region" description="Low complexity" evidence="3">
    <location>
        <begin position="1"/>
        <end position="20"/>
    </location>
</feature>
<evidence type="ECO:0000256" key="1">
    <source>
        <dbReference type="ARBA" id="ARBA00023242"/>
    </source>
</evidence>
<evidence type="ECO:0000313" key="5">
    <source>
        <dbReference type="EMBL" id="CAF1218073.1"/>
    </source>
</evidence>
<dbReference type="Gene3D" id="3.30.50.10">
    <property type="entry name" value="Erythroid Transcription Factor GATA-1, subunit A"/>
    <property type="match status" value="1"/>
</dbReference>
<dbReference type="SUPFAM" id="SSF57716">
    <property type="entry name" value="Glucocorticoid receptor-like (DNA-binding domain)"/>
    <property type="match status" value="1"/>
</dbReference>
<comment type="caution">
    <text evidence="5">The sequence shown here is derived from an EMBL/GenBank/DDBJ whole genome shotgun (WGS) entry which is preliminary data.</text>
</comment>
<dbReference type="SUPFAM" id="SSF101447">
    <property type="entry name" value="Formin homology 2 domain (FH2 domain)"/>
    <property type="match status" value="1"/>
</dbReference>
<dbReference type="GO" id="GO:0008270">
    <property type="term" value="F:zinc ion binding"/>
    <property type="evidence" value="ECO:0007669"/>
    <property type="project" value="UniProtKB-KW"/>
</dbReference>
<organism evidence="5 6">
    <name type="scientific">Adineta steineri</name>
    <dbReference type="NCBI Taxonomy" id="433720"/>
    <lineage>
        <taxon>Eukaryota</taxon>
        <taxon>Metazoa</taxon>
        <taxon>Spiralia</taxon>
        <taxon>Gnathifera</taxon>
        <taxon>Rotifera</taxon>
        <taxon>Eurotatoria</taxon>
        <taxon>Bdelloidea</taxon>
        <taxon>Adinetida</taxon>
        <taxon>Adinetidae</taxon>
        <taxon>Adineta</taxon>
    </lineage>
</organism>
<dbReference type="EMBL" id="CAJNOE010000443">
    <property type="protein sequence ID" value="CAF1218073.1"/>
    <property type="molecule type" value="Genomic_DNA"/>
</dbReference>
<dbReference type="GO" id="GO:0008360">
    <property type="term" value="P:regulation of cell shape"/>
    <property type="evidence" value="ECO:0007669"/>
    <property type="project" value="TreeGrafter"/>
</dbReference>
<proteinExistence type="inferred from homology"/>
<dbReference type="Pfam" id="PF02181">
    <property type="entry name" value="FH2"/>
    <property type="match status" value="1"/>
</dbReference>
<dbReference type="InterPro" id="IPR015425">
    <property type="entry name" value="FH2_Formin"/>
</dbReference>
<reference evidence="5" key="1">
    <citation type="submission" date="2021-02" db="EMBL/GenBank/DDBJ databases">
        <authorList>
            <person name="Nowell W R."/>
        </authorList>
    </citation>
    <scope>NUCLEOTIDE SEQUENCE</scope>
</reference>
<dbReference type="PANTHER" id="PTHR45857">
    <property type="entry name" value="FORMIN-LIKE PROTEIN"/>
    <property type="match status" value="1"/>
</dbReference>
<dbReference type="InterPro" id="IPR013088">
    <property type="entry name" value="Znf_NHR/GATA"/>
</dbReference>
<dbReference type="InterPro" id="IPR043592">
    <property type="entry name" value="FMNL_animal"/>
</dbReference>
<evidence type="ECO:0000313" key="6">
    <source>
        <dbReference type="Proteomes" id="UP000663860"/>
    </source>
</evidence>
<feature type="compositionally biased region" description="Polar residues" evidence="3">
    <location>
        <begin position="49"/>
        <end position="65"/>
    </location>
</feature>
<dbReference type="GO" id="GO:0030866">
    <property type="term" value="P:cortical actin cytoskeleton organization"/>
    <property type="evidence" value="ECO:0007669"/>
    <property type="project" value="TreeGrafter"/>
</dbReference>
<dbReference type="InterPro" id="IPR042201">
    <property type="entry name" value="FH2_Formin_sf"/>
</dbReference>
<evidence type="ECO:0000256" key="3">
    <source>
        <dbReference type="SAM" id="MobiDB-lite"/>
    </source>
</evidence>
<gene>
    <name evidence="5" type="ORF">IZO911_LOCUS29552</name>
</gene>
<sequence>MHGLMNEVTNEESNSTSTTVPNKPTVVIRKRKLRQVKSLIKSSIDKLTSETQQEQNTKKTSTNTSIDKRPFPFGHCRVCTDKATGAHYGVPTCEGCKIDAFNQLSIAKEKLSPADRLVYEILLIPYYKERLNTIKFKLIFADNCNLLNAQIRLVNEACTFLYHSSHIKELLEIILSVLNHLNSTPTHRILTLDDLSKVCDLKTPKTRIPIMNIVSQICNDRHSDIFDLKQNYNLISTASKIDLTIIKYEIEQMKQQSEQIQIWLNKFDDRIDIEVI</sequence>
<dbReference type="GO" id="GO:0043565">
    <property type="term" value="F:sequence-specific DNA binding"/>
    <property type="evidence" value="ECO:0007669"/>
    <property type="project" value="InterPro"/>
</dbReference>
<evidence type="ECO:0000259" key="4">
    <source>
        <dbReference type="PROSITE" id="PS51444"/>
    </source>
</evidence>
<comment type="similarity">
    <text evidence="2">Belongs to the formin homology family.</text>
</comment>
<accession>A0A814XKL4</accession>
<feature type="region of interest" description="Disordered" evidence="3">
    <location>
        <begin position="47"/>
        <end position="66"/>
    </location>
</feature>
<dbReference type="AlphaFoldDB" id="A0A814XKL4"/>
<dbReference type="Proteomes" id="UP000663860">
    <property type="component" value="Unassembled WGS sequence"/>
</dbReference>
<feature type="domain" description="FH2" evidence="4">
    <location>
        <begin position="1"/>
        <end position="276"/>
    </location>
</feature>
<protein>
    <recommendedName>
        <fullName evidence="4">FH2 domain-containing protein</fullName>
    </recommendedName>
</protein>
<name>A0A814XKL4_9BILA</name>
<dbReference type="PANTHER" id="PTHR45857:SF4">
    <property type="entry name" value="FORMIN-LIKE PROTEIN"/>
    <property type="match status" value="1"/>
</dbReference>